<accession>A0ABN6DZL1</accession>
<dbReference type="Proteomes" id="UP001319827">
    <property type="component" value="Chromosome"/>
</dbReference>
<reference evidence="1 2" key="2">
    <citation type="journal article" date="2021" name="Int. J. Syst. Evol. Microbiol.">
        <title>Isolation and Polyphasic Characterization of Desulfuromonas versatilis sp. Nov., an Electrogenic Bacteria Capable of Versatile Metabolism Isolated from a Graphene Oxide-Reducing Enrichment Culture.</title>
        <authorList>
            <person name="Xie L."/>
            <person name="Yoshida N."/>
            <person name="Ishii S."/>
            <person name="Meng L."/>
        </authorList>
    </citation>
    <scope>NUCLEOTIDE SEQUENCE [LARGE SCALE GENOMIC DNA]</scope>
    <source>
        <strain evidence="1 2">NIT-T3</strain>
    </source>
</reference>
<dbReference type="EMBL" id="AP024355">
    <property type="protein sequence ID" value="BCR04959.1"/>
    <property type="molecule type" value="Genomic_DNA"/>
</dbReference>
<evidence type="ECO:0000313" key="1">
    <source>
        <dbReference type="EMBL" id="BCR04959.1"/>
    </source>
</evidence>
<proteinExistence type="predicted"/>
<evidence type="ECO:0000313" key="2">
    <source>
        <dbReference type="Proteomes" id="UP001319827"/>
    </source>
</evidence>
<protein>
    <submittedName>
        <fullName evidence="1">Uncharacterized protein</fullName>
    </submittedName>
</protein>
<sequence>MLAAVGIAVKTARIDKGETLAHIQVPSTLSFVHRGSTKVNYSGGIGANPGARPGGPMESGGGDYFKWQARQRALPLLLMVSMAGRVE</sequence>
<reference evidence="1 2" key="1">
    <citation type="journal article" date="2016" name="C (Basel)">
        <title>Selective Growth of and Electricity Production by Marine Exoelectrogenic Bacteria in Self-Aggregated Hydrogel of Microbially Reduced Graphene Oxide.</title>
        <authorList>
            <person name="Yoshida N."/>
            <person name="Goto Y."/>
            <person name="Miyata Y."/>
        </authorList>
    </citation>
    <scope>NUCLEOTIDE SEQUENCE [LARGE SCALE GENOMIC DNA]</scope>
    <source>
        <strain evidence="1 2">NIT-T3</strain>
    </source>
</reference>
<gene>
    <name evidence="1" type="ORF">DESUT3_20280</name>
</gene>
<keyword evidence="2" id="KW-1185">Reference proteome</keyword>
<name>A0ABN6DZL1_9BACT</name>
<organism evidence="1 2">
    <name type="scientific">Desulfuromonas versatilis</name>
    <dbReference type="NCBI Taxonomy" id="2802975"/>
    <lineage>
        <taxon>Bacteria</taxon>
        <taxon>Pseudomonadati</taxon>
        <taxon>Thermodesulfobacteriota</taxon>
        <taxon>Desulfuromonadia</taxon>
        <taxon>Desulfuromonadales</taxon>
        <taxon>Desulfuromonadaceae</taxon>
        <taxon>Desulfuromonas</taxon>
    </lineage>
</organism>